<keyword evidence="2" id="KW-0479">Metal-binding</keyword>
<comment type="cofactor">
    <cofactor evidence="5">
        <name>[2Fe-2S] cluster</name>
        <dbReference type="ChEBI" id="CHEBI:190135"/>
    </cofactor>
</comment>
<gene>
    <name evidence="8" type="ORF">B879_01910</name>
</gene>
<keyword evidence="9" id="KW-1185">Reference proteome</keyword>
<dbReference type="EMBL" id="AMGM01000024">
    <property type="protein sequence ID" value="EKB49513.1"/>
    <property type="molecule type" value="Genomic_DNA"/>
</dbReference>
<dbReference type="OrthoDB" id="593800at2"/>
<accession>K1LGS5</accession>
<dbReference type="Pfam" id="PF00355">
    <property type="entry name" value="Rieske"/>
    <property type="match status" value="1"/>
</dbReference>
<evidence type="ECO:0000256" key="2">
    <source>
        <dbReference type="ARBA" id="ARBA00022723"/>
    </source>
</evidence>
<dbReference type="GO" id="GO:0051537">
    <property type="term" value="F:2 iron, 2 sulfur cluster binding"/>
    <property type="evidence" value="ECO:0007669"/>
    <property type="project" value="UniProtKB-KW"/>
</dbReference>
<evidence type="ECO:0000256" key="5">
    <source>
        <dbReference type="ARBA" id="ARBA00034078"/>
    </source>
</evidence>
<organism evidence="8 9">
    <name type="scientific">Cecembia lonarensis (strain CCUG 58316 / KCTC 22772 / LW9)</name>
    <dbReference type="NCBI Taxonomy" id="1225176"/>
    <lineage>
        <taxon>Bacteria</taxon>
        <taxon>Pseudomonadati</taxon>
        <taxon>Bacteroidota</taxon>
        <taxon>Cytophagia</taxon>
        <taxon>Cytophagales</taxon>
        <taxon>Cyclobacteriaceae</taxon>
        <taxon>Cecembia</taxon>
    </lineage>
</organism>
<evidence type="ECO:0000256" key="1">
    <source>
        <dbReference type="ARBA" id="ARBA00022714"/>
    </source>
</evidence>
<reference evidence="8 9" key="1">
    <citation type="journal article" date="2012" name="J. Bacteriol.">
        <title>Draft Genome Sequence of Cecembia lonarensis Strain LW9T, Isolated from Lonar Lake, a Haloalkaline Lake in India.</title>
        <authorList>
            <person name="Shivaji S."/>
            <person name="Ara S."/>
            <person name="Singh A."/>
            <person name="Pinnaka A.K."/>
        </authorList>
    </citation>
    <scope>NUCLEOTIDE SEQUENCE [LARGE SCALE GENOMIC DNA]</scope>
    <source>
        <strain evidence="8 9">LW9</strain>
    </source>
</reference>
<dbReference type="GO" id="GO:0046872">
    <property type="term" value="F:metal ion binding"/>
    <property type="evidence" value="ECO:0007669"/>
    <property type="project" value="UniProtKB-KW"/>
</dbReference>
<name>K1LGS5_CECL9</name>
<keyword evidence="3" id="KW-0408">Iron</keyword>
<keyword evidence="8" id="KW-0223">Dioxygenase</keyword>
<dbReference type="PANTHER" id="PTHR21496">
    <property type="entry name" value="FERREDOXIN-RELATED"/>
    <property type="match status" value="1"/>
</dbReference>
<dbReference type="Gene3D" id="2.102.10.10">
    <property type="entry name" value="Rieske [2Fe-2S] iron-sulphur domain"/>
    <property type="match status" value="1"/>
</dbReference>
<keyword evidence="4" id="KW-0411">Iron-sulfur</keyword>
<dbReference type="Proteomes" id="UP000004478">
    <property type="component" value="Unassembled WGS sequence"/>
</dbReference>
<comment type="caution">
    <text evidence="8">The sequence shown here is derived from an EMBL/GenBank/DDBJ whole genome shotgun (WGS) entry which is preliminary data.</text>
</comment>
<evidence type="ECO:0000313" key="8">
    <source>
        <dbReference type="EMBL" id="EKB49513.1"/>
    </source>
</evidence>
<evidence type="ECO:0000259" key="7">
    <source>
        <dbReference type="PROSITE" id="PS51296"/>
    </source>
</evidence>
<dbReference type="CDD" id="cd03467">
    <property type="entry name" value="Rieske"/>
    <property type="match status" value="1"/>
</dbReference>
<dbReference type="PANTHER" id="PTHR21496:SF0">
    <property type="entry name" value="RIESKE DOMAIN-CONTAINING PROTEIN"/>
    <property type="match status" value="1"/>
</dbReference>
<evidence type="ECO:0000256" key="6">
    <source>
        <dbReference type="ARBA" id="ARBA00038001"/>
    </source>
</evidence>
<comment type="similarity">
    <text evidence="6">Belongs to the bacterial ring-hydroxylating dioxygenase ferredoxin component family.</text>
</comment>
<sequence length="106" mass="12387">MKTFILGRTKEEVERLVPENQIKTVRLGEEKICLSRVGNAYFAFERTCPHRKADLANGFINKFQEVICPLHQYRFNLVTGRCHQSNCQDLKLFKNEITPEGLKIYI</sequence>
<protein>
    <submittedName>
        <fullName evidence="8">3-phenylpropionate dioxygenase ferredoxin subunit</fullName>
    </submittedName>
</protein>
<dbReference type="InterPro" id="IPR036922">
    <property type="entry name" value="Rieske_2Fe-2S_sf"/>
</dbReference>
<dbReference type="AlphaFoldDB" id="K1LGS5"/>
<evidence type="ECO:0000313" key="9">
    <source>
        <dbReference type="Proteomes" id="UP000004478"/>
    </source>
</evidence>
<evidence type="ECO:0000256" key="4">
    <source>
        <dbReference type="ARBA" id="ARBA00023014"/>
    </source>
</evidence>
<proteinExistence type="inferred from homology"/>
<feature type="domain" description="Rieske" evidence="7">
    <location>
        <begin position="9"/>
        <end position="104"/>
    </location>
</feature>
<dbReference type="RefSeq" id="WP_009184940.1">
    <property type="nucleotide sequence ID" value="NZ_AMGM01000024.1"/>
</dbReference>
<dbReference type="GO" id="GO:0051213">
    <property type="term" value="F:dioxygenase activity"/>
    <property type="evidence" value="ECO:0007669"/>
    <property type="project" value="UniProtKB-KW"/>
</dbReference>
<dbReference type="InterPro" id="IPR017941">
    <property type="entry name" value="Rieske_2Fe-2S"/>
</dbReference>
<keyword evidence="1" id="KW-0001">2Fe-2S</keyword>
<keyword evidence="8" id="KW-0560">Oxidoreductase</keyword>
<dbReference type="SUPFAM" id="SSF50022">
    <property type="entry name" value="ISP domain"/>
    <property type="match status" value="1"/>
</dbReference>
<dbReference type="PROSITE" id="PS51296">
    <property type="entry name" value="RIESKE"/>
    <property type="match status" value="1"/>
</dbReference>
<evidence type="ECO:0000256" key="3">
    <source>
        <dbReference type="ARBA" id="ARBA00023004"/>
    </source>
</evidence>